<sequence>AQSLRRLPLRRSLHLRCPGLGYLQSLQRDRRTEEGWKAPKGGRLALSVSRWGVCLLNELYVGENMLPFWDIYGTGLYASGPFYATPKKIYNQTAVTYNRRFFNNTVGVSAGFYFHYDGVGLGLQQILKVSVNLQKTVYRPKK</sequence>
<name>K1TVQ3_9ZZZZ</name>
<reference evidence="1" key="1">
    <citation type="journal article" date="2013" name="Environ. Microbiol.">
        <title>Microbiota from the distal guts of lean and obese adolescents exhibit partial functional redundancy besides clear differences in community structure.</title>
        <authorList>
            <person name="Ferrer M."/>
            <person name="Ruiz A."/>
            <person name="Lanza F."/>
            <person name="Haange S.B."/>
            <person name="Oberbach A."/>
            <person name="Till H."/>
            <person name="Bargiela R."/>
            <person name="Campoy C."/>
            <person name="Segura M.T."/>
            <person name="Richter M."/>
            <person name="von Bergen M."/>
            <person name="Seifert J."/>
            <person name="Suarez A."/>
        </authorList>
    </citation>
    <scope>NUCLEOTIDE SEQUENCE</scope>
</reference>
<protein>
    <submittedName>
        <fullName evidence="1">Uncharacterized protein</fullName>
    </submittedName>
</protein>
<organism evidence="1">
    <name type="scientific">human gut metagenome</name>
    <dbReference type="NCBI Taxonomy" id="408170"/>
    <lineage>
        <taxon>unclassified sequences</taxon>
        <taxon>metagenomes</taxon>
        <taxon>organismal metagenomes</taxon>
    </lineage>
</organism>
<dbReference type="AlphaFoldDB" id="K1TVQ3"/>
<gene>
    <name evidence="1" type="ORF">LEA_04355</name>
</gene>
<accession>K1TVQ3</accession>
<evidence type="ECO:0000313" key="1">
    <source>
        <dbReference type="EMBL" id="EKC77087.1"/>
    </source>
</evidence>
<dbReference type="EMBL" id="AJWY01002873">
    <property type="protein sequence ID" value="EKC77087.1"/>
    <property type="molecule type" value="Genomic_DNA"/>
</dbReference>
<feature type="non-terminal residue" evidence="1">
    <location>
        <position position="1"/>
    </location>
</feature>
<comment type="caution">
    <text evidence="1">The sequence shown here is derived from an EMBL/GenBank/DDBJ whole genome shotgun (WGS) entry which is preliminary data.</text>
</comment>
<proteinExistence type="predicted"/>